<proteinExistence type="predicted"/>
<sequence>MTTSNTSPVLAGPLTDHCFEVVRHVGTAVGKSIKIADIDTYLSEPPAGTTGPKKVILYFSDVFGPFFDNAKLLQDYFASHGFYVLGSTTSLVIPAAWSAKSRRQADEATPRWTKAVREIYGEDTKYTAIGYCFGAPYSLEIATTNNVVAAAFAHPAALNEDHFKNLQKPLLLSCAEIDRSFPAESRHRAEEILAEGKKTYHLQLFSGVNHGFATRGDPNIEHERWAKEESARSVIGWFKRFTS</sequence>
<accession>A0A9P5N7R5</accession>
<gene>
    <name evidence="2" type="ORF">CPB84DRAFT_1801866</name>
</gene>
<dbReference type="Pfam" id="PF01738">
    <property type="entry name" value="DLH"/>
    <property type="match status" value="1"/>
</dbReference>
<comment type="caution">
    <text evidence="2">The sequence shown here is derived from an EMBL/GenBank/DDBJ whole genome shotgun (WGS) entry which is preliminary data.</text>
</comment>
<feature type="domain" description="Dienelactone hydrolase" evidence="1">
    <location>
        <begin position="38"/>
        <end position="241"/>
    </location>
</feature>
<dbReference type="InterPro" id="IPR029058">
    <property type="entry name" value="AB_hydrolase_fold"/>
</dbReference>
<dbReference type="OrthoDB" id="1393670at2759"/>
<dbReference type="AlphaFoldDB" id="A0A9P5N7R5"/>
<evidence type="ECO:0000313" key="2">
    <source>
        <dbReference type="EMBL" id="KAF8870590.1"/>
    </source>
</evidence>
<dbReference type="GO" id="GO:0016787">
    <property type="term" value="F:hydrolase activity"/>
    <property type="evidence" value="ECO:0007669"/>
    <property type="project" value="UniProtKB-KW"/>
</dbReference>
<dbReference type="SUPFAM" id="SSF53474">
    <property type="entry name" value="alpha/beta-Hydrolases"/>
    <property type="match status" value="1"/>
</dbReference>
<organism evidence="2 3">
    <name type="scientific">Gymnopilus junonius</name>
    <name type="common">Spectacular rustgill mushroom</name>
    <name type="synonym">Gymnopilus spectabilis subsp. junonius</name>
    <dbReference type="NCBI Taxonomy" id="109634"/>
    <lineage>
        <taxon>Eukaryota</taxon>
        <taxon>Fungi</taxon>
        <taxon>Dikarya</taxon>
        <taxon>Basidiomycota</taxon>
        <taxon>Agaricomycotina</taxon>
        <taxon>Agaricomycetes</taxon>
        <taxon>Agaricomycetidae</taxon>
        <taxon>Agaricales</taxon>
        <taxon>Agaricineae</taxon>
        <taxon>Hymenogastraceae</taxon>
        <taxon>Gymnopilus</taxon>
    </lineage>
</organism>
<dbReference type="Gene3D" id="3.40.50.1820">
    <property type="entry name" value="alpha/beta hydrolase"/>
    <property type="match status" value="1"/>
</dbReference>
<name>A0A9P5N7R5_GYMJU</name>
<dbReference type="PANTHER" id="PTHR17630:SF44">
    <property type="entry name" value="PROTEIN AIM2"/>
    <property type="match status" value="1"/>
</dbReference>
<keyword evidence="3" id="KW-1185">Reference proteome</keyword>
<reference evidence="2" key="1">
    <citation type="submission" date="2020-11" db="EMBL/GenBank/DDBJ databases">
        <authorList>
            <consortium name="DOE Joint Genome Institute"/>
            <person name="Ahrendt S."/>
            <person name="Riley R."/>
            <person name="Andreopoulos W."/>
            <person name="LaButti K."/>
            <person name="Pangilinan J."/>
            <person name="Ruiz-duenas F.J."/>
            <person name="Barrasa J.M."/>
            <person name="Sanchez-Garcia M."/>
            <person name="Camarero S."/>
            <person name="Miyauchi S."/>
            <person name="Serrano A."/>
            <person name="Linde D."/>
            <person name="Babiker R."/>
            <person name="Drula E."/>
            <person name="Ayuso-Fernandez I."/>
            <person name="Pacheco R."/>
            <person name="Padilla G."/>
            <person name="Ferreira P."/>
            <person name="Barriuso J."/>
            <person name="Kellner H."/>
            <person name="Castanera R."/>
            <person name="Alfaro M."/>
            <person name="Ramirez L."/>
            <person name="Pisabarro A.G."/>
            <person name="Kuo A."/>
            <person name="Tritt A."/>
            <person name="Lipzen A."/>
            <person name="He G."/>
            <person name="Yan M."/>
            <person name="Ng V."/>
            <person name="Cullen D."/>
            <person name="Martin F."/>
            <person name="Rosso M.-N."/>
            <person name="Henrissat B."/>
            <person name="Hibbett D."/>
            <person name="Martinez A.T."/>
            <person name="Grigoriev I.V."/>
        </authorList>
    </citation>
    <scope>NUCLEOTIDE SEQUENCE</scope>
    <source>
        <strain evidence="2">AH 44721</strain>
    </source>
</reference>
<evidence type="ECO:0000259" key="1">
    <source>
        <dbReference type="Pfam" id="PF01738"/>
    </source>
</evidence>
<protein>
    <submittedName>
        <fullName evidence="2">Dienelactone hydrolase</fullName>
    </submittedName>
</protein>
<evidence type="ECO:0000313" key="3">
    <source>
        <dbReference type="Proteomes" id="UP000724874"/>
    </source>
</evidence>
<keyword evidence="2" id="KW-0378">Hydrolase</keyword>
<dbReference type="InterPro" id="IPR002925">
    <property type="entry name" value="Dienelactn_hydro"/>
</dbReference>
<dbReference type="Proteomes" id="UP000724874">
    <property type="component" value="Unassembled WGS sequence"/>
</dbReference>
<dbReference type="EMBL" id="JADNYJ010000345">
    <property type="protein sequence ID" value="KAF8870590.1"/>
    <property type="molecule type" value="Genomic_DNA"/>
</dbReference>
<dbReference type="PANTHER" id="PTHR17630">
    <property type="entry name" value="DIENELACTONE HYDROLASE"/>
    <property type="match status" value="1"/>
</dbReference>